<name>A0A922M0U2_SPOEX</name>
<dbReference type="PANTHER" id="PTHR46481:SF10">
    <property type="entry name" value="ZINC FINGER BED DOMAIN-CONTAINING PROTEIN 39"/>
    <property type="match status" value="1"/>
</dbReference>
<evidence type="ECO:0000313" key="8">
    <source>
        <dbReference type="EMBL" id="KAH9627765.1"/>
    </source>
</evidence>
<keyword evidence="4" id="KW-0862">Zinc</keyword>
<dbReference type="InterPro" id="IPR052035">
    <property type="entry name" value="ZnF_BED_domain_contain"/>
</dbReference>
<dbReference type="SUPFAM" id="SSF53098">
    <property type="entry name" value="Ribonuclease H-like"/>
    <property type="match status" value="1"/>
</dbReference>
<protein>
    <recommendedName>
        <fullName evidence="7">HAT C-terminal dimerisation domain-containing protein</fullName>
    </recommendedName>
</protein>
<proteinExistence type="predicted"/>
<dbReference type="GO" id="GO:0046983">
    <property type="term" value="F:protein dimerization activity"/>
    <property type="evidence" value="ECO:0007669"/>
    <property type="project" value="InterPro"/>
</dbReference>
<keyword evidence="2" id="KW-0479">Metal-binding</keyword>
<evidence type="ECO:0000256" key="4">
    <source>
        <dbReference type="ARBA" id="ARBA00022833"/>
    </source>
</evidence>
<evidence type="ECO:0000256" key="6">
    <source>
        <dbReference type="SAM" id="MobiDB-lite"/>
    </source>
</evidence>
<dbReference type="Pfam" id="PF05699">
    <property type="entry name" value="Dimer_Tnp_hAT"/>
    <property type="match status" value="1"/>
</dbReference>
<keyword evidence="5" id="KW-0539">Nucleus</keyword>
<gene>
    <name evidence="8" type="ORF">HF086_011143</name>
</gene>
<evidence type="ECO:0000256" key="2">
    <source>
        <dbReference type="ARBA" id="ARBA00022723"/>
    </source>
</evidence>
<comment type="caution">
    <text evidence="8">The sequence shown here is derived from an EMBL/GenBank/DDBJ whole genome shotgun (WGS) entry which is preliminary data.</text>
</comment>
<feature type="compositionally biased region" description="Polar residues" evidence="6">
    <location>
        <begin position="71"/>
        <end position="82"/>
    </location>
</feature>
<dbReference type="InterPro" id="IPR008906">
    <property type="entry name" value="HATC_C_dom"/>
</dbReference>
<reference evidence="8" key="1">
    <citation type="journal article" date="2021" name="G3 (Bethesda)">
        <title>Genome and transcriptome analysis of the beet armyworm Spodoptera exigua reveals targets for pest control. .</title>
        <authorList>
            <person name="Simon S."/>
            <person name="Breeschoten T."/>
            <person name="Jansen H.J."/>
            <person name="Dirks R.P."/>
            <person name="Schranz M.E."/>
            <person name="Ros V.I.D."/>
        </authorList>
    </citation>
    <scope>NUCLEOTIDE SEQUENCE</scope>
    <source>
        <strain evidence="8">TB_SE_WUR_2020</strain>
    </source>
</reference>
<evidence type="ECO:0000259" key="7">
    <source>
        <dbReference type="Pfam" id="PF05699"/>
    </source>
</evidence>
<dbReference type="GO" id="GO:0008270">
    <property type="term" value="F:zinc ion binding"/>
    <property type="evidence" value="ECO:0007669"/>
    <property type="project" value="UniProtKB-KW"/>
</dbReference>
<dbReference type="AlphaFoldDB" id="A0A922M0U2"/>
<dbReference type="Proteomes" id="UP000814243">
    <property type="component" value="Unassembled WGS sequence"/>
</dbReference>
<sequence>MNLLEGGRKEKIDTYLMLLVTLKIVNSDSISTIIRGEHGTNLLYHLSSQHPDEYKIVIDRNRLAKDESNKENYSTLANTSTDSYTNNQPTTSTTSATNKYTFLKNQCVNLVTVHGRPFSIIEDLAFKNIISMTGISPREAQSLNSHSIKMFISQAAEIKRSEIAAAIKGRMISLKVDSATRLDRSFFAVNAQYILDGKIIVKYLGVTELYARSTAEYLKDKLLYIMRKYCILEQQIYSITTDNGANMIKMTQLLNDGDNDSDEDDTDTEPLEILLNNNVYDVDNTEPEIPHSVISIRCAAHTLQLAVSDALQEDESIHTINEARSVVRKLRTPTMRNMFKASNKKKPLLDVATRWHSTLDMLERLVDLKEYCSQTPGEALYVSPTTWDALNDLITSLKPAKMLTKVLQREQLTIGDFYYHWSKCYLETSRLYLPLAQFICKYIKIREKQLMLNPTFVSALYLDPRFHVVLSADEEALANKHLNMTWRQILKVEAISMPVPEDESSSTSQLVSDAVDEMEAILAETEKIKNRNRRDRYVQTHATITALLENFSCHPRIPPTEDILTFWKNKAVCEPQLFRLATTVLATPATQVSVERFFSSLKFILSDLRYNLNDNIVEDILVLRNNS</sequence>
<comment type="subcellular location">
    <subcellularLocation>
        <location evidence="1">Nucleus</location>
    </subcellularLocation>
</comment>
<dbReference type="PANTHER" id="PTHR46481">
    <property type="entry name" value="ZINC FINGER BED DOMAIN-CONTAINING PROTEIN 4"/>
    <property type="match status" value="1"/>
</dbReference>
<evidence type="ECO:0000256" key="3">
    <source>
        <dbReference type="ARBA" id="ARBA00022771"/>
    </source>
</evidence>
<feature type="domain" description="HAT C-terminal dimerisation" evidence="7">
    <location>
        <begin position="552"/>
        <end position="626"/>
    </location>
</feature>
<dbReference type="EMBL" id="JACEFF010000939">
    <property type="protein sequence ID" value="KAH9627765.1"/>
    <property type="molecule type" value="Genomic_DNA"/>
</dbReference>
<evidence type="ECO:0000256" key="1">
    <source>
        <dbReference type="ARBA" id="ARBA00004123"/>
    </source>
</evidence>
<keyword evidence="3" id="KW-0863">Zinc-finger</keyword>
<organism evidence="8 9">
    <name type="scientific">Spodoptera exigua</name>
    <name type="common">Beet armyworm</name>
    <name type="synonym">Noctua fulgens</name>
    <dbReference type="NCBI Taxonomy" id="7107"/>
    <lineage>
        <taxon>Eukaryota</taxon>
        <taxon>Metazoa</taxon>
        <taxon>Ecdysozoa</taxon>
        <taxon>Arthropoda</taxon>
        <taxon>Hexapoda</taxon>
        <taxon>Insecta</taxon>
        <taxon>Pterygota</taxon>
        <taxon>Neoptera</taxon>
        <taxon>Endopterygota</taxon>
        <taxon>Lepidoptera</taxon>
        <taxon>Glossata</taxon>
        <taxon>Ditrysia</taxon>
        <taxon>Noctuoidea</taxon>
        <taxon>Noctuidae</taxon>
        <taxon>Amphipyrinae</taxon>
        <taxon>Spodoptera</taxon>
    </lineage>
</organism>
<accession>A0A922M0U2</accession>
<feature type="region of interest" description="Disordered" evidence="6">
    <location>
        <begin position="68"/>
        <end position="95"/>
    </location>
</feature>
<dbReference type="GO" id="GO:0005634">
    <property type="term" value="C:nucleus"/>
    <property type="evidence" value="ECO:0007669"/>
    <property type="project" value="UniProtKB-SubCell"/>
</dbReference>
<evidence type="ECO:0000313" key="9">
    <source>
        <dbReference type="Proteomes" id="UP000814243"/>
    </source>
</evidence>
<dbReference type="InterPro" id="IPR012337">
    <property type="entry name" value="RNaseH-like_sf"/>
</dbReference>
<feature type="compositionally biased region" description="Low complexity" evidence="6">
    <location>
        <begin position="83"/>
        <end position="95"/>
    </location>
</feature>
<evidence type="ECO:0000256" key="5">
    <source>
        <dbReference type="ARBA" id="ARBA00023242"/>
    </source>
</evidence>